<dbReference type="RefSeq" id="WP_089862521.1">
    <property type="nucleotide sequence ID" value="NZ_FOTI01000049.1"/>
</dbReference>
<keyword evidence="5 9" id="KW-0822">Tryptophan biosynthesis</keyword>
<reference evidence="11 12" key="1">
    <citation type="submission" date="2016-10" db="EMBL/GenBank/DDBJ databases">
        <authorList>
            <person name="de Groot N.N."/>
        </authorList>
    </citation>
    <scope>NUCLEOTIDE SEQUENCE [LARGE SCALE GENOMIC DNA]</scope>
    <source>
        <strain evidence="11 12">ATCC 51327</strain>
    </source>
</reference>
<dbReference type="Proteomes" id="UP000199006">
    <property type="component" value="Unassembled WGS sequence"/>
</dbReference>
<dbReference type="CDD" id="cd04724">
    <property type="entry name" value="Tryptophan_synthase_alpha"/>
    <property type="match status" value="1"/>
</dbReference>
<accession>A0A1I4M6G8</accession>
<dbReference type="UniPathway" id="UPA00035">
    <property type="reaction ID" value="UER00044"/>
</dbReference>
<comment type="subunit">
    <text evidence="3 9">Tetramer of two alpha and two beta chains.</text>
</comment>
<sequence>MSKLKDNIIAQQFKDKKPLITYICGGDPNLALTEKLIPCLAEAGSDLIEVGIPFSDPLADGPVIQAAAQRALQSGTTLKKLLISLEKLRDKIDVPLILMGYYNSILNFGEERFARAARKAGIAGVIIPDLPVDAAAKLPVYLAEEEISQIRLVTPNTSRQRLQQIASQSEGFLYCVALLGTTGANDQIYPELKGYLDRVRQAAGKLPLGLGFGIDGPEKVKKIIDYPDGIIIGSALIETIQTGGDEAEMLAKAAEFIESIKAAMPAAAVK</sequence>
<proteinExistence type="inferred from homology"/>
<dbReference type="EC" id="4.2.1.20" evidence="9"/>
<dbReference type="FunFam" id="3.20.20.70:FF:000037">
    <property type="entry name" value="Tryptophan synthase alpha chain"/>
    <property type="match status" value="1"/>
</dbReference>
<evidence type="ECO:0000256" key="4">
    <source>
        <dbReference type="ARBA" id="ARBA00022605"/>
    </source>
</evidence>
<feature type="active site" description="Proton acceptor" evidence="9">
    <location>
        <position position="60"/>
    </location>
</feature>
<dbReference type="PANTHER" id="PTHR43406">
    <property type="entry name" value="TRYPTOPHAN SYNTHASE, ALPHA CHAIN"/>
    <property type="match status" value="1"/>
</dbReference>
<dbReference type="GO" id="GO:0005829">
    <property type="term" value="C:cytosol"/>
    <property type="evidence" value="ECO:0007669"/>
    <property type="project" value="TreeGrafter"/>
</dbReference>
<protein>
    <recommendedName>
        <fullName evidence="9">Tryptophan synthase alpha chain</fullName>
        <ecNumber evidence="9">4.2.1.20</ecNumber>
    </recommendedName>
</protein>
<dbReference type="AlphaFoldDB" id="A0A1I4M6G8"/>
<comment type="pathway">
    <text evidence="2 9">Amino-acid biosynthesis; L-tryptophan biosynthesis; L-tryptophan from chorismate: step 5/5.</text>
</comment>
<dbReference type="PROSITE" id="PS00167">
    <property type="entry name" value="TRP_SYNTHASE_ALPHA"/>
    <property type="match status" value="1"/>
</dbReference>
<evidence type="ECO:0000256" key="9">
    <source>
        <dbReference type="HAMAP-Rule" id="MF_00131"/>
    </source>
</evidence>
<dbReference type="HAMAP" id="MF_00131">
    <property type="entry name" value="Trp_synth_alpha"/>
    <property type="match status" value="1"/>
</dbReference>
<dbReference type="Pfam" id="PF00290">
    <property type="entry name" value="Trp_syntA"/>
    <property type="match status" value="1"/>
</dbReference>
<dbReference type="STRING" id="29563.SAMN02983006_02514"/>
<evidence type="ECO:0000313" key="12">
    <source>
        <dbReference type="Proteomes" id="UP000199006"/>
    </source>
</evidence>
<dbReference type="InterPro" id="IPR018204">
    <property type="entry name" value="Trp_synthase_alpha_AS"/>
</dbReference>
<evidence type="ECO:0000256" key="7">
    <source>
        <dbReference type="ARBA" id="ARBA00023239"/>
    </source>
</evidence>
<evidence type="ECO:0000256" key="6">
    <source>
        <dbReference type="ARBA" id="ARBA00023141"/>
    </source>
</evidence>
<gene>
    <name evidence="9" type="primary">trpA</name>
    <name evidence="11" type="ORF">SAMN02983006_02514</name>
</gene>
<evidence type="ECO:0000256" key="5">
    <source>
        <dbReference type="ARBA" id="ARBA00022822"/>
    </source>
</evidence>
<name>A0A1I4M6G8_9FIRM</name>
<dbReference type="InterPro" id="IPR013785">
    <property type="entry name" value="Aldolase_TIM"/>
</dbReference>
<dbReference type="PANTHER" id="PTHR43406:SF1">
    <property type="entry name" value="TRYPTOPHAN SYNTHASE ALPHA CHAIN, CHLOROPLASTIC"/>
    <property type="match status" value="1"/>
</dbReference>
<dbReference type="NCBIfam" id="TIGR00262">
    <property type="entry name" value="trpA"/>
    <property type="match status" value="1"/>
</dbReference>
<comment type="similarity">
    <text evidence="9 10">Belongs to the TrpA family.</text>
</comment>
<keyword evidence="6 9" id="KW-0057">Aromatic amino acid biosynthesis</keyword>
<dbReference type="GO" id="GO:0004834">
    <property type="term" value="F:tryptophan synthase activity"/>
    <property type="evidence" value="ECO:0007669"/>
    <property type="project" value="UniProtKB-UniRule"/>
</dbReference>
<evidence type="ECO:0000256" key="1">
    <source>
        <dbReference type="ARBA" id="ARBA00003365"/>
    </source>
</evidence>
<keyword evidence="4 9" id="KW-0028">Amino-acid biosynthesis</keyword>
<keyword evidence="12" id="KW-1185">Reference proteome</keyword>
<evidence type="ECO:0000256" key="3">
    <source>
        <dbReference type="ARBA" id="ARBA00011270"/>
    </source>
</evidence>
<comment type="catalytic activity">
    <reaction evidence="8 9">
        <text>(1S,2R)-1-C-(indol-3-yl)glycerol 3-phosphate + L-serine = D-glyceraldehyde 3-phosphate + L-tryptophan + H2O</text>
        <dbReference type="Rhea" id="RHEA:10532"/>
        <dbReference type="ChEBI" id="CHEBI:15377"/>
        <dbReference type="ChEBI" id="CHEBI:33384"/>
        <dbReference type="ChEBI" id="CHEBI:57912"/>
        <dbReference type="ChEBI" id="CHEBI:58866"/>
        <dbReference type="ChEBI" id="CHEBI:59776"/>
        <dbReference type="EC" id="4.2.1.20"/>
    </reaction>
</comment>
<keyword evidence="7 9" id="KW-0456">Lyase</keyword>
<dbReference type="Gene3D" id="3.20.20.70">
    <property type="entry name" value="Aldolase class I"/>
    <property type="match status" value="1"/>
</dbReference>
<evidence type="ECO:0000256" key="10">
    <source>
        <dbReference type="RuleBase" id="RU003662"/>
    </source>
</evidence>
<evidence type="ECO:0000256" key="8">
    <source>
        <dbReference type="ARBA" id="ARBA00049047"/>
    </source>
</evidence>
<dbReference type="SUPFAM" id="SSF51366">
    <property type="entry name" value="Ribulose-phoshate binding barrel"/>
    <property type="match status" value="1"/>
</dbReference>
<dbReference type="InterPro" id="IPR002028">
    <property type="entry name" value="Trp_synthase_suA"/>
</dbReference>
<evidence type="ECO:0000313" key="11">
    <source>
        <dbReference type="EMBL" id="SFL98756.1"/>
    </source>
</evidence>
<dbReference type="OrthoDB" id="9804578at2"/>
<feature type="active site" description="Proton acceptor" evidence="9">
    <location>
        <position position="49"/>
    </location>
</feature>
<organism evidence="11 12">
    <name type="scientific">Halanaerobium salsuginis</name>
    <dbReference type="NCBI Taxonomy" id="29563"/>
    <lineage>
        <taxon>Bacteria</taxon>
        <taxon>Bacillati</taxon>
        <taxon>Bacillota</taxon>
        <taxon>Clostridia</taxon>
        <taxon>Halanaerobiales</taxon>
        <taxon>Halanaerobiaceae</taxon>
        <taxon>Halanaerobium</taxon>
    </lineage>
</organism>
<comment type="function">
    <text evidence="1 9">The alpha subunit is responsible for the aldol cleavage of indoleglycerol phosphate to indole and glyceraldehyde 3-phosphate.</text>
</comment>
<dbReference type="InterPro" id="IPR011060">
    <property type="entry name" value="RibuloseP-bd_barrel"/>
</dbReference>
<dbReference type="EMBL" id="FOTI01000049">
    <property type="protein sequence ID" value="SFL98756.1"/>
    <property type="molecule type" value="Genomic_DNA"/>
</dbReference>
<evidence type="ECO:0000256" key="2">
    <source>
        <dbReference type="ARBA" id="ARBA00004733"/>
    </source>
</evidence>